<dbReference type="Pfam" id="PF12802">
    <property type="entry name" value="MarR_2"/>
    <property type="match status" value="1"/>
</dbReference>
<evidence type="ECO:0000313" key="6">
    <source>
        <dbReference type="Proteomes" id="UP000016491"/>
    </source>
</evidence>
<dbReference type="InterPro" id="IPR036390">
    <property type="entry name" value="WH_DNA-bd_sf"/>
</dbReference>
<dbReference type="InterPro" id="IPR036388">
    <property type="entry name" value="WH-like_DNA-bd_sf"/>
</dbReference>
<dbReference type="Gene3D" id="1.10.10.10">
    <property type="entry name" value="Winged helix-like DNA-binding domain superfamily/Winged helix DNA-binding domain"/>
    <property type="match status" value="1"/>
</dbReference>
<dbReference type="PROSITE" id="PS50995">
    <property type="entry name" value="HTH_MARR_2"/>
    <property type="match status" value="1"/>
</dbReference>
<proteinExistence type="predicted"/>
<keyword evidence="3" id="KW-0804">Transcription</keyword>
<gene>
    <name evidence="5" type="ORF">CLOSYM_01286</name>
</gene>
<evidence type="ECO:0000313" key="5">
    <source>
        <dbReference type="EMBL" id="ERI78832.1"/>
    </source>
</evidence>
<keyword evidence="2" id="KW-0238">DNA-binding</keyword>
<evidence type="ECO:0000259" key="4">
    <source>
        <dbReference type="PROSITE" id="PS50995"/>
    </source>
</evidence>
<dbReference type="InterPro" id="IPR000835">
    <property type="entry name" value="HTH_MarR-typ"/>
</dbReference>
<dbReference type="SMART" id="SM00347">
    <property type="entry name" value="HTH_MARR"/>
    <property type="match status" value="1"/>
</dbReference>
<comment type="caution">
    <text evidence="5">The sequence shown here is derived from an EMBL/GenBank/DDBJ whole genome shotgun (WGS) entry which is preliminary data.</text>
</comment>
<dbReference type="PANTHER" id="PTHR42756">
    <property type="entry name" value="TRANSCRIPTIONAL REGULATOR, MARR"/>
    <property type="match status" value="1"/>
</dbReference>
<feature type="domain" description="HTH marR-type" evidence="4">
    <location>
        <begin position="1"/>
        <end position="133"/>
    </location>
</feature>
<dbReference type="AlphaFoldDB" id="A0ABC9U0P0"/>
<organism evidence="5 6">
    <name type="scientific">[Clostridium] symbiosum ATCC 14940</name>
    <dbReference type="NCBI Taxonomy" id="411472"/>
    <lineage>
        <taxon>Bacteria</taxon>
        <taxon>Bacillati</taxon>
        <taxon>Bacillota</taxon>
        <taxon>Clostridia</taxon>
        <taxon>Lachnospirales</taxon>
        <taxon>Lachnospiraceae</taxon>
        <taxon>Otoolea</taxon>
    </lineage>
</organism>
<evidence type="ECO:0000256" key="2">
    <source>
        <dbReference type="ARBA" id="ARBA00023125"/>
    </source>
</evidence>
<dbReference type="PANTHER" id="PTHR42756:SF1">
    <property type="entry name" value="TRANSCRIPTIONAL REPRESSOR OF EMRAB OPERON"/>
    <property type="match status" value="1"/>
</dbReference>
<keyword evidence="1" id="KW-0805">Transcription regulation</keyword>
<accession>A0ABC9U0P0</accession>
<name>A0ABC9U0P0_CLOSY</name>
<dbReference type="EMBL" id="AWSU01000106">
    <property type="protein sequence ID" value="ERI78832.1"/>
    <property type="molecule type" value="Genomic_DNA"/>
</dbReference>
<reference evidence="5 6" key="1">
    <citation type="submission" date="2013-07" db="EMBL/GenBank/DDBJ databases">
        <authorList>
            <person name="Weinstock G."/>
            <person name="Sodergren E."/>
            <person name="Wylie T."/>
            <person name="Fulton L."/>
            <person name="Fulton R."/>
            <person name="Fronick C."/>
            <person name="O'Laughlin M."/>
            <person name="Godfrey J."/>
            <person name="Miner T."/>
            <person name="Herter B."/>
            <person name="Appelbaum E."/>
            <person name="Cordes M."/>
            <person name="Lek S."/>
            <person name="Wollam A."/>
            <person name="Pepin K.H."/>
            <person name="Palsikar V.B."/>
            <person name="Mitreva M."/>
            <person name="Wilson R.K."/>
        </authorList>
    </citation>
    <scope>NUCLEOTIDE SEQUENCE [LARGE SCALE GENOMIC DNA]</scope>
    <source>
        <strain evidence="5 6">ATCC 14940</strain>
    </source>
</reference>
<evidence type="ECO:0000256" key="3">
    <source>
        <dbReference type="ARBA" id="ARBA00023163"/>
    </source>
</evidence>
<sequence length="157" mass="17860">MQLSFWDLYSLFDKEYNSVIKEAAEKTGLTMNELGVLLFLSNNPSAKTASDIIRIKRATKSHVSLAVKELTKKGYLTQHPEKGRNIRLEVTPRAEPLVAVGRQKQRDFLNQICRGFSDTEIAALKTCFERIAANLEQKNTNEDHTGRSCASRIQRYQ</sequence>
<dbReference type="SUPFAM" id="SSF46785">
    <property type="entry name" value="Winged helix' DNA-binding domain"/>
    <property type="match status" value="1"/>
</dbReference>
<dbReference type="Proteomes" id="UP000016491">
    <property type="component" value="Unassembled WGS sequence"/>
</dbReference>
<dbReference type="GO" id="GO:0006355">
    <property type="term" value="P:regulation of DNA-templated transcription"/>
    <property type="evidence" value="ECO:0007669"/>
    <property type="project" value="UniProtKB-ARBA"/>
</dbReference>
<dbReference type="GO" id="GO:0003677">
    <property type="term" value="F:DNA binding"/>
    <property type="evidence" value="ECO:0007669"/>
    <property type="project" value="UniProtKB-KW"/>
</dbReference>
<protein>
    <submittedName>
        <fullName evidence="5">Transcriptional regulator, MarR family</fullName>
    </submittedName>
</protein>
<evidence type="ECO:0000256" key="1">
    <source>
        <dbReference type="ARBA" id="ARBA00023015"/>
    </source>
</evidence>